<name>A0A2P9HIN3_9HYPH</name>
<feature type="transmembrane region" description="Helical" evidence="1">
    <location>
        <begin position="50"/>
        <end position="67"/>
    </location>
</feature>
<accession>A0A2P9HIN3</accession>
<dbReference type="Proteomes" id="UP000246073">
    <property type="component" value="Unassembled WGS sequence"/>
</dbReference>
<dbReference type="AlphaFoldDB" id="A0A2P9HIN3"/>
<feature type="transmembrane region" description="Helical" evidence="1">
    <location>
        <begin position="131"/>
        <end position="153"/>
    </location>
</feature>
<keyword evidence="1" id="KW-1133">Transmembrane helix</keyword>
<evidence type="ECO:0000313" key="2">
    <source>
        <dbReference type="EMBL" id="SPL63958.1"/>
    </source>
</evidence>
<proteinExistence type="predicted"/>
<gene>
    <name evidence="2" type="ORF">OHAE_3890</name>
</gene>
<sequence>MSDPTISRRQNILVFALLMPLIAVLLLSWLGAVIVINRYFPALAISAEDVLNYILVGVIAIFYMPWIQARSFRRQLAEFESQPPAPVSIRCKRFGLYCIAAFSLLLAFGPLSFQRQIYSWAYGTGLVTRSIYLIELLFLAGALLVIGVAAGLAKIITRIRAKTAASEPDHKDQAEVARIWRDCFGYTYCLCAALCLLPGFFILKFP</sequence>
<dbReference type="EMBL" id="OOFM01000004">
    <property type="protein sequence ID" value="SPL63958.1"/>
    <property type="molecule type" value="Genomic_DNA"/>
</dbReference>
<reference evidence="3" key="1">
    <citation type="submission" date="2017-12" db="EMBL/GenBank/DDBJ databases">
        <authorList>
            <person name="Diaz M."/>
        </authorList>
    </citation>
    <scope>NUCLEOTIDE SEQUENCE [LARGE SCALE GENOMIC DNA]</scope>
    <source>
        <strain evidence="3">FI11154</strain>
    </source>
</reference>
<organism evidence="2 3">
    <name type="scientific">Ochrobactrum soli</name>
    <dbReference type="NCBI Taxonomy" id="2448455"/>
    <lineage>
        <taxon>Bacteria</taxon>
        <taxon>Pseudomonadati</taxon>
        <taxon>Pseudomonadota</taxon>
        <taxon>Alphaproteobacteria</taxon>
        <taxon>Hyphomicrobiales</taxon>
        <taxon>Brucellaceae</taxon>
        <taxon>Brucella/Ochrobactrum group</taxon>
        <taxon>Ochrobactrum</taxon>
    </lineage>
</organism>
<feature type="transmembrane region" description="Helical" evidence="1">
    <location>
        <begin position="12"/>
        <end position="38"/>
    </location>
</feature>
<keyword evidence="1" id="KW-0472">Membrane</keyword>
<feature type="transmembrane region" description="Helical" evidence="1">
    <location>
        <begin position="183"/>
        <end position="203"/>
    </location>
</feature>
<evidence type="ECO:0000313" key="3">
    <source>
        <dbReference type="Proteomes" id="UP000246073"/>
    </source>
</evidence>
<evidence type="ECO:0000256" key="1">
    <source>
        <dbReference type="SAM" id="Phobius"/>
    </source>
</evidence>
<keyword evidence="1" id="KW-0812">Transmembrane</keyword>
<protein>
    <submittedName>
        <fullName evidence="2">Uncharacterized protein</fullName>
    </submittedName>
</protein>
<feature type="transmembrane region" description="Helical" evidence="1">
    <location>
        <begin position="94"/>
        <end position="111"/>
    </location>
</feature>